<evidence type="ECO:0000256" key="2">
    <source>
        <dbReference type="ARBA" id="ARBA00022695"/>
    </source>
</evidence>
<evidence type="ECO:0000256" key="1">
    <source>
        <dbReference type="ARBA" id="ARBA00022679"/>
    </source>
</evidence>
<dbReference type="PANTHER" id="PTHR34072">
    <property type="entry name" value="ENZYMATIC POLYPROTEIN-RELATED"/>
    <property type="match status" value="1"/>
</dbReference>
<keyword evidence="6" id="KW-0695">RNA-directed DNA polymerase</keyword>
<accession>A0A8X7MIK5</accession>
<evidence type="ECO:0000313" key="9">
    <source>
        <dbReference type="Proteomes" id="UP000077684"/>
    </source>
</evidence>
<proteinExistence type="predicted"/>
<keyword evidence="3" id="KW-0540">Nuclease</keyword>
<organism evidence="8 9">
    <name type="scientific">Tilletia controversa</name>
    <name type="common">dwarf bunt fungus</name>
    <dbReference type="NCBI Taxonomy" id="13291"/>
    <lineage>
        <taxon>Eukaryota</taxon>
        <taxon>Fungi</taxon>
        <taxon>Dikarya</taxon>
        <taxon>Basidiomycota</taxon>
        <taxon>Ustilaginomycotina</taxon>
        <taxon>Exobasidiomycetes</taxon>
        <taxon>Tilletiales</taxon>
        <taxon>Tilletiaceae</taxon>
        <taxon>Tilletia</taxon>
    </lineage>
</organism>
<dbReference type="SUPFAM" id="SSF56672">
    <property type="entry name" value="DNA/RNA polymerases"/>
    <property type="match status" value="1"/>
</dbReference>
<keyword evidence="4" id="KW-0255">Endonuclease</keyword>
<gene>
    <name evidence="8" type="ORF">A4X06_0g9520</name>
</gene>
<evidence type="ECO:0000256" key="3">
    <source>
        <dbReference type="ARBA" id="ARBA00022722"/>
    </source>
</evidence>
<dbReference type="Pfam" id="PF17917">
    <property type="entry name" value="RT_RNaseH"/>
    <property type="match status" value="1"/>
</dbReference>
<reference evidence="8" key="2">
    <citation type="journal article" date="2019" name="IMA Fungus">
        <title>Genome sequencing and comparison of five Tilletia species to identify candidate genes for the detection of regulated species infecting wheat.</title>
        <authorList>
            <person name="Nguyen H.D.T."/>
            <person name="Sultana T."/>
            <person name="Kesanakurti P."/>
            <person name="Hambleton S."/>
        </authorList>
    </citation>
    <scope>NUCLEOTIDE SEQUENCE</scope>
    <source>
        <strain evidence="8">DAOMC 236426</strain>
    </source>
</reference>
<evidence type="ECO:0000256" key="5">
    <source>
        <dbReference type="ARBA" id="ARBA00022801"/>
    </source>
</evidence>
<keyword evidence="5" id="KW-0378">Hydrolase</keyword>
<evidence type="ECO:0000256" key="6">
    <source>
        <dbReference type="ARBA" id="ARBA00022918"/>
    </source>
</evidence>
<dbReference type="CDD" id="cd09274">
    <property type="entry name" value="RNase_HI_RT_Ty3"/>
    <property type="match status" value="1"/>
</dbReference>
<evidence type="ECO:0000256" key="4">
    <source>
        <dbReference type="ARBA" id="ARBA00022759"/>
    </source>
</evidence>
<sequence length="237" mass="26820">APVLARPDFRRPFVLAVDASKQGLGGVLLQTDANEEERPLLYISRQTTDGEKRYAPTHLELAAVWWCVKKLHHYIDGSSLEVRTDHNALKWLWDLKPSEMHETRVQKFKMALAPLENKVKISYHRGKDNVVADALSRAPIPDQSHADKEATLSFTAREYQRLPEIDMAAAADKIIRSISVLRFGAEELGLWAAAYAADPHWRRIWRRSETRGTAVAALPADMEDEEVGEVEDRASRS</sequence>
<name>A0A8X7MIK5_9BASI</name>
<feature type="domain" description="Reverse transcriptase RNase H-like" evidence="7">
    <location>
        <begin position="8"/>
        <end position="112"/>
    </location>
</feature>
<keyword evidence="1" id="KW-0808">Transferase</keyword>
<dbReference type="Gene3D" id="3.10.20.370">
    <property type="match status" value="1"/>
</dbReference>
<dbReference type="GO" id="GO:0016787">
    <property type="term" value="F:hydrolase activity"/>
    <property type="evidence" value="ECO:0007669"/>
    <property type="project" value="UniProtKB-KW"/>
</dbReference>
<keyword evidence="9" id="KW-1185">Reference proteome</keyword>
<protein>
    <recommendedName>
        <fullName evidence="7">Reverse transcriptase RNase H-like domain-containing protein</fullName>
    </recommendedName>
</protein>
<dbReference type="FunFam" id="3.10.20.370:FF:000001">
    <property type="entry name" value="Retrovirus-related Pol polyprotein from transposon 17.6-like protein"/>
    <property type="match status" value="1"/>
</dbReference>
<dbReference type="GO" id="GO:0004519">
    <property type="term" value="F:endonuclease activity"/>
    <property type="evidence" value="ECO:0007669"/>
    <property type="project" value="UniProtKB-KW"/>
</dbReference>
<evidence type="ECO:0000313" key="8">
    <source>
        <dbReference type="EMBL" id="KAE8236529.1"/>
    </source>
</evidence>
<reference evidence="8" key="1">
    <citation type="submission" date="2016-04" db="EMBL/GenBank/DDBJ databases">
        <authorList>
            <person name="Nguyen H.D."/>
            <person name="Samba Siva P."/>
            <person name="Cullis J."/>
            <person name="Levesque C.A."/>
            <person name="Hambleton S."/>
        </authorList>
    </citation>
    <scope>NUCLEOTIDE SEQUENCE</scope>
    <source>
        <strain evidence="8">DAOMC 236426</strain>
    </source>
</reference>
<dbReference type="InterPro" id="IPR041373">
    <property type="entry name" value="RT_RNaseH"/>
</dbReference>
<dbReference type="AlphaFoldDB" id="A0A8X7MIK5"/>
<dbReference type="InterPro" id="IPR043502">
    <property type="entry name" value="DNA/RNA_pol_sf"/>
</dbReference>
<feature type="non-terminal residue" evidence="8">
    <location>
        <position position="1"/>
    </location>
</feature>
<dbReference type="GO" id="GO:0003964">
    <property type="term" value="F:RNA-directed DNA polymerase activity"/>
    <property type="evidence" value="ECO:0007669"/>
    <property type="project" value="UniProtKB-KW"/>
</dbReference>
<evidence type="ECO:0000259" key="7">
    <source>
        <dbReference type="Pfam" id="PF17917"/>
    </source>
</evidence>
<keyword evidence="2" id="KW-0548">Nucleotidyltransferase</keyword>
<comment type="caution">
    <text evidence="8">The sequence shown here is derived from an EMBL/GenBank/DDBJ whole genome shotgun (WGS) entry which is preliminary data.</text>
</comment>
<dbReference type="EMBL" id="LWDE02002906">
    <property type="protein sequence ID" value="KAE8236529.1"/>
    <property type="molecule type" value="Genomic_DNA"/>
</dbReference>
<dbReference type="Proteomes" id="UP000077684">
    <property type="component" value="Unassembled WGS sequence"/>
</dbReference>